<protein>
    <submittedName>
        <fullName evidence="3">Glycosyl transferase family protein</fullName>
    </submittedName>
</protein>
<keyword evidence="1" id="KW-0328">Glycosyltransferase</keyword>
<sequence length="32" mass="3606">MALRIKGESEAEMRGFYDAMQHPYLPFDAACG</sequence>
<evidence type="ECO:0000256" key="2">
    <source>
        <dbReference type="ARBA" id="ARBA00022679"/>
    </source>
</evidence>
<evidence type="ECO:0000256" key="1">
    <source>
        <dbReference type="ARBA" id="ARBA00022676"/>
    </source>
</evidence>
<evidence type="ECO:0000313" key="4">
    <source>
        <dbReference type="Proteomes" id="UP000254762"/>
    </source>
</evidence>
<name>A0A379T0U7_SALER</name>
<accession>A0A379T0U7</accession>
<dbReference type="GO" id="GO:0016757">
    <property type="term" value="F:glycosyltransferase activity"/>
    <property type="evidence" value="ECO:0007669"/>
    <property type="project" value="UniProtKB-KW"/>
</dbReference>
<keyword evidence="2 3" id="KW-0808">Transferase</keyword>
<organism evidence="3 4">
    <name type="scientific">Salmonella enterica subsp. arizonae</name>
    <dbReference type="NCBI Taxonomy" id="59203"/>
    <lineage>
        <taxon>Bacteria</taxon>
        <taxon>Pseudomonadati</taxon>
        <taxon>Pseudomonadota</taxon>
        <taxon>Gammaproteobacteria</taxon>
        <taxon>Enterobacterales</taxon>
        <taxon>Enterobacteriaceae</taxon>
        <taxon>Salmonella</taxon>
    </lineage>
</organism>
<dbReference type="SUPFAM" id="SSF47648">
    <property type="entry name" value="Nucleoside phosphorylase/phosphoribosyltransferase N-terminal domain"/>
    <property type="match status" value="1"/>
</dbReference>
<dbReference type="EMBL" id="UGXD01000002">
    <property type="protein sequence ID" value="SUG34144.1"/>
    <property type="molecule type" value="Genomic_DNA"/>
</dbReference>
<evidence type="ECO:0000313" key="3">
    <source>
        <dbReference type="EMBL" id="SUG34144.1"/>
    </source>
</evidence>
<dbReference type="InterPro" id="IPR036320">
    <property type="entry name" value="Glycosyl_Trfase_fam3_N_dom_sf"/>
</dbReference>
<dbReference type="AlphaFoldDB" id="A0A379T0U7"/>
<gene>
    <name evidence="3" type="ORF">NCTC7304_03644</name>
</gene>
<reference evidence="3 4" key="1">
    <citation type="submission" date="2018-06" db="EMBL/GenBank/DDBJ databases">
        <authorList>
            <consortium name="Pathogen Informatics"/>
            <person name="Doyle S."/>
        </authorList>
    </citation>
    <scope>NUCLEOTIDE SEQUENCE [LARGE SCALE GENOMIC DNA]</scope>
    <source>
        <strain evidence="3 4">NCTC7304</strain>
    </source>
</reference>
<proteinExistence type="predicted"/>
<dbReference type="Gene3D" id="1.20.970.10">
    <property type="entry name" value="Transferase, Pyrimidine Nucleoside Phosphorylase, Chain C"/>
    <property type="match status" value="1"/>
</dbReference>
<dbReference type="Proteomes" id="UP000254762">
    <property type="component" value="Unassembled WGS sequence"/>
</dbReference>